<dbReference type="InterPro" id="IPR037185">
    <property type="entry name" value="EmrE-like"/>
</dbReference>
<feature type="transmembrane region" description="Helical" evidence="5">
    <location>
        <begin position="189"/>
        <end position="208"/>
    </location>
</feature>
<feature type="transmembrane region" description="Helical" evidence="5">
    <location>
        <begin position="220"/>
        <end position="240"/>
    </location>
</feature>
<evidence type="ECO:0000256" key="2">
    <source>
        <dbReference type="ARBA" id="ARBA00022692"/>
    </source>
</evidence>
<feature type="domain" description="EamA" evidence="6">
    <location>
        <begin position="6"/>
        <end position="146"/>
    </location>
</feature>
<dbReference type="InterPro" id="IPR000620">
    <property type="entry name" value="EamA_dom"/>
</dbReference>
<comment type="subcellular location">
    <subcellularLocation>
        <location evidence="1">Membrane</location>
        <topology evidence="1">Multi-pass membrane protein</topology>
    </subcellularLocation>
</comment>
<evidence type="ECO:0000313" key="8">
    <source>
        <dbReference type="Proteomes" id="UP000266258"/>
    </source>
</evidence>
<protein>
    <recommendedName>
        <fullName evidence="6">EamA domain-containing protein</fullName>
    </recommendedName>
</protein>
<dbReference type="Proteomes" id="UP000266258">
    <property type="component" value="Unassembled WGS sequence"/>
</dbReference>
<name>A0A3A1YBT5_9GAMM</name>
<dbReference type="GO" id="GO:0016020">
    <property type="term" value="C:membrane"/>
    <property type="evidence" value="ECO:0007669"/>
    <property type="project" value="UniProtKB-SubCell"/>
</dbReference>
<feature type="transmembrane region" description="Helical" evidence="5">
    <location>
        <begin position="77"/>
        <end position="93"/>
    </location>
</feature>
<keyword evidence="4 5" id="KW-0472">Membrane</keyword>
<feature type="transmembrane region" description="Helical" evidence="5">
    <location>
        <begin position="278"/>
        <end position="296"/>
    </location>
</feature>
<dbReference type="RefSeq" id="WP_119496512.1">
    <property type="nucleotide sequence ID" value="NZ_NRJH01000013.1"/>
</dbReference>
<feature type="transmembrane region" description="Helical" evidence="5">
    <location>
        <begin position="252"/>
        <end position="272"/>
    </location>
</feature>
<evidence type="ECO:0000256" key="3">
    <source>
        <dbReference type="ARBA" id="ARBA00022989"/>
    </source>
</evidence>
<accession>A0A3A1YBT5</accession>
<proteinExistence type="predicted"/>
<dbReference type="PANTHER" id="PTHR22911">
    <property type="entry name" value="ACYL-MALONYL CONDENSING ENZYME-RELATED"/>
    <property type="match status" value="1"/>
</dbReference>
<gene>
    <name evidence="7" type="ORF">CJP74_01500</name>
</gene>
<sequence>MTSLTKGILLVCFSVFSGALMALFYKLTYADLTIYDRTLARGLLSLAVCLIVITILRKKNKANPPAYFAKRGNEFMMFVRCSMGFIGVLSYVYCVDTLSLADADMMTKLTAIFIIPFGALFFKQDKINKVQVLVVFISIIGAIFIIKPSFNNPLLFSYAIGILCAVTAALAALAIRCLVALAPNPENPITVESSLALFMVVACLYPSIRDFQGFNSDPHVYLFLFLSSAFGVIAQYTFSFAFKYAPAVEVNVYQYSSLLWSSLFGFIFFSFVPDWRSILGYFCIVGGGIILYLYNLSQSRKNTRPLS</sequence>
<feature type="transmembrane region" description="Helical" evidence="5">
    <location>
        <begin position="156"/>
        <end position="182"/>
    </location>
</feature>
<keyword evidence="8" id="KW-1185">Reference proteome</keyword>
<feature type="transmembrane region" description="Helical" evidence="5">
    <location>
        <begin position="7"/>
        <end position="27"/>
    </location>
</feature>
<reference evidence="7 8" key="1">
    <citation type="submission" date="2017-08" db="EMBL/GenBank/DDBJ databases">
        <title>Reclassification of Bisgaard taxon 37 and 44.</title>
        <authorList>
            <person name="Christensen H."/>
        </authorList>
    </citation>
    <scope>NUCLEOTIDE SEQUENCE [LARGE SCALE GENOMIC DNA]</scope>
    <source>
        <strain evidence="7 8">B96_4</strain>
    </source>
</reference>
<evidence type="ECO:0000256" key="4">
    <source>
        <dbReference type="ARBA" id="ARBA00023136"/>
    </source>
</evidence>
<evidence type="ECO:0000313" key="7">
    <source>
        <dbReference type="EMBL" id="RIY33567.1"/>
    </source>
</evidence>
<comment type="caution">
    <text evidence="7">The sequence shown here is derived from an EMBL/GenBank/DDBJ whole genome shotgun (WGS) entry which is preliminary data.</text>
</comment>
<feature type="transmembrane region" description="Helical" evidence="5">
    <location>
        <begin position="130"/>
        <end position="150"/>
    </location>
</feature>
<feature type="transmembrane region" description="Helical" evidence="5">
    <location>
        <begin position="39"/>
        <end position="56"/>
    </location>
</feature>
<dbReference type="SUPFAM" id="SSF103481">
    <property type="entry name" value="Multidrug resistance efflux transporter EmrE"/>
    <property type="match status" value="1"/>
</dbReference>
<feature type="transmembrane region" description="Helical" evidence="5">
    <location>
        <begin position="105"/>
        <end position="123"/>
    </location>
</feature>
<organism evidence="7 8">
    <name type="scientific">Psittacicella melopsittaci</name>
    <dbReference type="NCBI Taxonomy" id="2028576"/>
    <lineage>
        <taxon>Bacteria</taxon>
        <taxon>Pseudomonadati</taxon>
        <taxon>Pseudomonadota</taxon>
        <taxon>Gammaproteobacteria</taxon>
        <taxon>Pasteurellales</taxon>
        <taxon>Psittacicellaceae</taxon>
        <taxon>Psittacicella</taxon>
    </lineage>
</organism>
<dbReference type="Pfam" id="PF00892">
    <property type="entry name" value="EamA"/>
    <property type="match status" value="2"/>
</dbReference>
<evidence type="ECO:0000256" key="1">
    <source>
        <dbReference type="ARBA" id="ARBA00004141"/>
    </source>
</evidence>
<keyword evidence="2 5" id="KW-0812">Transmembrane</keyword>
<evidence type="ECO:0000256" key="5">
    <source>
        <dbReference type="SAM" id="Phobius"/>
    </source>
</evidence>
<feature type="domain" description="EamA" evidence="6">
    <location>
        <begin position="160"/>
        <end position="292"/>
    </location>
</feature>
<dbReference type="OrthoDB" id="5148831at2"/>
<evidence type="ECO:0000259" key="6">
    <source>
        <dbReference type="Pfam" id="PF00892"/>
    </source>
</evidence>
<keyword evidence="3 5" id="KW-1133">Transmembrane helix</keyword>
<dbReference type="PANTHER" id="PTHR22911:SF6">
    <property type="entry name" value="SOLUTE CARRIER FAMILY 35 MEMBER G1"/>
    <property type="match status" value="1"/>
</dbReference>
<dbReference type="AlphaFoldDB" id="A0A3A1YBT5"/>
<dbReference type="EMBL" id="NRJH01000013">
    <property type="protein sequence ID" value="RIY33567.1"/>
    <property type="molecule type" value="Genomic_DNA"/>
</dbReference>